<dbReference type="EMBL" id="JABBPN010000001">
    <property type="protein sequence ID" value="NMO94474.1"/>
    <property type="molecule type" value="Genomic_DNA"/>
</dbReference>
<gene>
    <name evidence="5" type="ORF">HII30_01565</name>
</gene>
<dbReference type="PANTHER" id="PTHR33204">
    <property type="entry name" value="TRANSCRIPTIONAL REGULATOR, MARR FAMILY"/>
    <property type="match status" value="1"/>
</dbReference>
<evidence type="ECO:0000313" key="6">
    <source>
        <dbReference type="Proteomes" id="UP000565468"/>
    </source>
</evidence>
<dbReference type="Gene3D" id="1.10.10.10">
    <property type="entry name" value="Winged helix-like DNA-binding domain superfamily/Winged helix DNA-binding domain"/>
    <property type="match status" value="1"/>
</dbReference>
<evidence type="ECO:0000259" key="4">
    <source>
        <dbReference type="PROSITE" id="PS51118"/>
    </source>
</evidence>
<dbReference type="InterPro" id="IPR036390">
    <property type="entry name" value="WH_DNA-bd_sf"/>
</dbReference>
<dbReference type="SUPFAM" id="SSF46785">
    <property type="entry name" value="Winged helix' DNA-binding domain"/>
    <property type="match status" value="1"/>
</dbReference>
<organism evidence="5 6">
    <name type="scientific">Paenibacillus lemnae</name>
    <dbReference type="NCBI Taxonomy" id="1330551"/>
    <lineage>
        <taxon>Bacteria</taxon>
        <taxon>Bacillati</taxon>
        <taxon>Bacillota</taxon>
        <taxon>Bacilli</taxon>
        <taxon>Bacillales</taxon>
        <taxon>Paenibacillaceae</taxon>
        <taxon>Paenibacillus</taxon>
    </lineage>
</organism>
<dbReference type="Pfam" id="PF01638">
    <property type="entry name" value="HxlR"/>
    <property type="match status" value="1"/>
</dbReference>
<accession>A0A848M480</accession>
<keyword evidence="2" id="KW-0238">DNA-binding</keyword>
<dbReference type="InterPro" id="IPR036388">
    <property type="entry name" value="WH-like_DNA-bd_sf"/>
</dbReference>
<dbReference type="GO" id="GO:0003677">
    <property type="term" value="F:DNA binding"/>
    <property type="evidence" value="ECO:0007669"/>
    <property type="project" value="UniProtKB-KW"/>
</dbReference>
<protein>
    <submittedName>
        <fullName evidence="5">Helix-turn-helix transcriptional regulator</fullName>
    </submittedName>
</protein>
<dbReference type="PANTHER" id="PTHR33204:SF33">
    <property type="entry name" value="TRANSCRIPTIONAL REGULATOR, MARR FAMILY"/>
    <property type="match status" value="1"/>
</dbReference>
<feature type="domain" description="HTH hxlR-type" evidence="4">
    <location>
        <begin position="15"/>
        <end position="113"/>
    </location>
</feature>
<keyword evidence="6" id="KW-1185">Reference proteome</keyword>
<reference evidence="5 6" key="1">
    <citation type="submission" date="2020-04" db="EMBL/GenBank/DDBJ databases">
        <title>Paenibacillus algicola sp. nov., a novel marine bacterium producing alginate lyase.</title>
        <authorList>
            <person name="Huang H."/>
        </authorList>
    </citation>
    <scope>NUCLEOTIDE SEQUENCE [LARGE SCALE GENOMIC DNA]</scope>
    <source>
        <strain evidence="5 6">L7-75</strain>
    </source>
</reference>
<evidence type="ECO:0000256" key="1">
    <source>
        <dbReference type="ARBA" id="ARBA00023015"/>
    </source>
</evidence>
<dbReference type="InterPro" id="IPR002577">
    <property type="entry name" value="HTH_HxlR"/>
</dbReference>
<keyword evidence="3" id="KW-0804">Transcription</keyword>
<comment type="caution">
    <text evidence="5">The sequence shown here is derived from an EMBL/GenBank/DDBJ whole genome shotgun (WGS) entry which is preliminary data.</text>
</comment>
<dbReference type="RefSeq" id="WP_169503165.1">
    <property type="nucleotide sequence ID" value="NZ_JABBPN010000001.1"/>
</dbReference>
<dbReference type="AlphaFoldDB" id="A0A848M480"/>
<name>A0A848M480_PAELE</name>
<evidence type="ECO:0000256" key="2">
    <source>
        <dbReference type="ARBA" id="ARBA00023125"/>
    </source>
</evidence>
<evidence type="ECO:0000313" key="5">
    <source>
        <dbReference type="EMBL" id="NMO94474.1"/>
    </source>
</evidence>
<keyword evidence="1" id="KW-0805">Transcription regulation</keyword>
<dbReference type="Proteomes" id="UP000565468">
    <property type="component" value="Unassembled WGS sequence"/>
</dbReference>
<dbReference type="PROSITE" id="PS51118">
    <property type="entry name" value="HTH_HXLR"/>
    <property type="match status" value="1"/>
</dbReference>
<proteinExistence type="predicted"/>
<evidence type="ECO:0000256" key="3">
    <source>
        <dbReference type="ARBA" id="ARBA00023163"/>
    </source>
</evidence>
<sequence length="120" mass="13803">MSSETYYSGIINYGCPIAITNDIMGGKWKGVILYHLCTGDRRFNELRRLLPNITQRVLTVQLREMERDGLILREVLDGSPPPVHYSLTPLGESLKPIIYLMRDWGRTHKDVLPNPRIQLP</sequence>